<name>A0A5C2LJZ6_KLEPN</name>
<protein>
    <submittedName>
        <fullName evidence="1">Uncharacterized protein</fullName>
    </submittedName>
</protein>
<reference evidence="1 2" key="1">
    <citation type="submission" date="2019-08" db="EMBL/GenBank/DDBJ databases">
        <title>Emergence of NDM-5-producing hypervirulent Klebsiella pneumoniae from clinical infections.</title>
        <authorList>
            <person name="Shen Z."/>
            <person name="Zhang H."/>
            <person name="Li M."/>
        </authorList>
    </citation>
    <scope>NUCLEOTIDE SEQUENCE [LARGE SCALE GENOMIC DNA]</scope>
    <source>
        <strain evidence="1 2">RJ18-01</strain>
    </source>
</reference>
<dbReference type="AlphaFoldDB" id="A0A5C2LJZ6"/>
<evidence type="ECO:0000313" key="1">
    <source>
        <dbReference type="EMBL" id="QEP92311.1"/>
    </source>
</evidence>
<dbReference type="EMBL" id="CP043670">
    <property type="protein sequence ID" value="QEP92311.1"/>
    <property type="molecule type" value="Genomic_DNA"/>
</dbReference>
<sequence>MRQRCAGWRHIPHRGWPADNQFNGHVFYPAWGILCRVVYCLRARLTKFWLLDNTRIDDLLTKSLEFDMVHRLICKFLSIRCSLM</sequence>
<organism evidence="1 2">
    <name type="scientific">Klebsiella pneumoniae</name>
    <dbReference type="NCBI Taxonomy" id="573"/>
    <lineage>
        <taxon>Bacteria</taxon>
        <taxon>Pseudomonadati</taxon>
        <taxon>Pseudomonadota</taxon>
        <taxon>Gammaproteobacteria</taxon>
        <taxon>Enterobacterales</taxon>
        <taxon>Enterobacteriaceae</taxon>
        <taxon>Klebsiella/Raoultella group</taxon>
        <taxon>Klebsiella</taxon>
        <taxon>Klebsiella pneumoniae complex</taxon>
    </lineage>
</organism>
<accession>A0A5C2LJZ6</accession>
<dbReference type="Proteomes" id="UP000325127">
    <property type="component" value="Chromosome"/>
</dbReference>
<proteinExistence type="predicted"/>
<evidence type="ECO:0000313" key="2">
    <source>
        <dbReference type="Proteomes" id="UP000325127"/>
    </source>
</evidence>
<gene>
    <name evidence="1" type="ORF">FZ928_05450</name>
</gene>